<feature type="compositionally biased region" description="Polar residues" evidence="1">
    <location>
        <begin position="10"/>
        <end position="22"/>
    </location>
</feature>
<dbReference type="Proteomes" id="UP000031737">
    <property type="component" value="Unassembled WGS sequence"/>
</dbReference>
<gene>
    <name evidence="2" type="ORF">TRSC58_07221</name>
</gene>
<dbReference type="VEuPathDB" id="TriTrypDB:TRSC58_07221"/>
<protein>
    <submittedName>
        <fullName evidence="2">Uncharacterized protein</fullName>
    </submittedName>
</protein>
<evidence type="ECO:0000313" key="2">
    <source>
        <dbReference type="EMBL" id="ESL05154.1"/>
    </source>
</evidence>
<name>A0A061IS63_TRYRA</name>
<evidence type="ECO:0000256" key="1">
    <source>
        <dbReference type="SAM" id="MobiDB-lite"/>
    </source>
</evidence>
<accession>A0A061IS63</accession>
<proteinExistence type="predicted"/>
<dbReference type="EMBL" id="AUPL01007228">
    <property type="protein sequence ID" value="ESL05154.1"/>
    <property type="molecule type" value="Genomic_DNA"/>
</dbReference>
<reference evidence="2 3" key="1">
    <citation type="submission" date="2013-07" db="EMBL/GenBank/DDBJ databases">
        <authorList>
            <person name="Stoco P.H."/>
            <person name="Wagner G."/>
            <person name="Gerber A."/>
            <person name="Zaha A."/>
            <person name="Thompson C."/>
            <person name="Bartholomeu D.C."/>
            <person name="Luckemeyer D.D."/>
            <person name="Bahia D."/>
            <person name="Loreto E."/>
            <person name="Prestes E.B."/>
            <person name="Lima F.M."/>
            <person name="Rodrigues-Luiz G."/>
            <person name="Vallejo G.A."/>
            <person name="Filho J.F."/>
            <person name="Monteiro K.M."/>
            <person name="Tyler K.M."/>
            <person name="de Almeida L.G."/>
            <person name="Ortiz M.F."/>
            <person name="Siervo M.A."/>
            <person name="de Moraes M.H."/>
            <person name="Cunha O.L."/>
            <person name="Mendonca-Neto R."/>
            <person name="Silva R."/>
            <person name="Teixeira S.M."/>
            <person name="Murta S.M."/>
            <person name="Sincero T.C."/>
            <person name="Mendes T.A."/>
            <person name="Urmenyi T.P."/>
            <person name="Silva V.G."/>
            <person name="da Rocha W.D."/>
            <person name="Andersson B."/>
            <person name="Romanha A.J."/>
            <person name="Steindel M."/>
            <person name="de Vasconcelos A.T."/>
            <person name="Grisard E.C."/>
        </authorList>
    </citation>
    <scope>NUCLEOTIDE SEQUENCE [LARGE SCALE GENOMIC DNA]</scope>
    <source>
        <strain evidence="2 3">SC58</strain>
    </source>
</reference>
<sequence>MEHRWRRSCGQGSCRSPSTSVHRGTRRPCIAPAVLRCPTRSKGGEHHLAWQVMKARGFFFSPRASFFGREGRQGERLCLWQLLQRFDVSPLQSPFFS</sequence>
<comment type="caution">
    <text evidence="2">The sequence shown here is derived from an EMBL/GenBank/DDBJ whole genome shotgun (WGS) entry which is preliminary data.</text>
</comment>
<keyword evidence="3" id="KW-1185">Reference proteome</keyword>
<feature type="region of interest" description="Disordered" evidence="1">
    <location>
        <begin position="1"/>
        <end position="25"/>
    </location>
</feature>
<evidence type="ECO:0000313" key="3">
    <source>
        <dbReference type="Proteomes" id="UP000031737"/>
    </source>
</evidence>
<dbReference type="AlphaFoldDB" id="A0A061IS63"/>
<organism evidence="2 3">
    <name type="scientific">Trypanosoma rangeli SC58</name>
    <dbReference type="NCBI Taxonomy" id="429131"/>
    <lineage>
        <taxon>Eukaryota</taxon>
        <taxon>Discoba</taxon>
        <taxon>Euglenozoa</taxon>
        <taxon>Kinetoplastea</taxon>
        <taxon>Metakinetoplastina</taxon>
        <taxon>Trypanosomatida</taxon>
        <taxon>Trypanosomatidae</taxon>
        <taxon>Trypanosoma</taxon>
        <taxon>Herpetosoma</taxon>
    </lineage>
</organism>